<dbReference type="PRINTS" id="PR00783">
    <property type="entry name" value="MINTRINSICP"/>
</dbReference>
<evidence type="ECO:0000256" key="2">
    <source>
        <dbReference type="ARBA" id="ARBA00006175"/>
    </source>
</evidence>
<accession>T0RVC0</accession>
<dbReference type="Proteomes" id="UP000030762">
    <property type="component" value="Unassembled WGS sequence"/>
</dbReference>
<evidence type="ECO:0000313" key="10">
    <source>
        <dbReference type="Proteomes" id="UP000030762"/>
    </source>
</evidence>
<dbReference type="InterPro" id="IPR000425">
    <property type="entry name" value="MIP"/>
</dbReference>
<gene>
    <name evidence="9" type="ORF">SDRG_08143</name>
</gene>
<dbReference type="InParanoid" id="T0RVC0"/>
<keyword evidence="4 7" id="KW-0812">Transmembrane</keyword>
<name>T0RVC0_SAPDV</name>
<keyword evidence="5 8" id="KW-1133">Transmembrane helix</keyword>
<dbReference type="GO" id="GO:0005886">
    <property type="term" value="C:plasma membrane"/>
    <property type="evidence" value="ECO:0007669"/>
    <property type="project" value="TreeGrafter"/>
</dbReference>
<dbReference type="PANTHER" id="PTHR43829:SF9">
    <property type="entry name" value="AQUAPORIN-9"/>
    <property type="match status" value="1"/>
</dbReference>
<dbReference type="OrthoDB" id="3222at2759"/>
<dbReference type="PANTHER" id="PTHR43829">
    <property type="entry name" value="AQUAPORIN OR AQUAGLYCEROPORIN RELATED"/>
    <property type="match status" value="1"/>
</dbReference>
<dbReference type="VEuPathDB" id="FungiDB:SDRG_08143"/>
<dbReference type="Pfam" id="PF00230">
    <property type="entry name" value="MIP"/>
    <property type="match status" value="1"/>
</dbReference>
<keyword evidence="3 7" id="KW-0813">Transport</keyword>
<dbReference type="GeneID" id="19948870"/>
<dbReference type="RefSeq" id="XP_008612234.1">
    <property type="nucleotide sequence ID" value="XM_008614012.1"/>
</dbReference>
<sequence>MGLPKALSWLDAPRSFAQLDGDSPIVISTLRRECLAEAFATFVLVGFGAGSVIQSTISAGALGNYTHVTLTWGIAVMLGINVAGGRSRGHLNPAFTIVYCLYHSTEMSWRAAICYCGSQLVGAFLGFAAVYSMYYRALQAYDPHQSLETSGHLFASYPAATETLASAFFGEVVCSAFFMAGAFALGDASNPYRSTPLLPVLTGTLVVGVGMAFGLTTGYAVNPAVDFGGRLFSSLAGWGIDVFCACDNYWWVPILAPLVGGWLGAGSYLFCSGSPSPAVLPDPTS</sequence>
<dbReference type="InterPro" id="IPR023271">
    <property type="entry name" value="Aquaporin-like"/>
</dbReference>
<proteinExistence type="inferred from homology"/>
<evidence type="ECO:0000256" key="5">
    <source>
        <dbReference type="ARBA" id="ARBA00022989"/>
    </source>
</evidence>
<dbReference type="eggNOG" id="KOG0224">
    <property type="taxonomic scope" value="Eukaryota"/>
</dbReference>
<evidence type="ECO:0000256" key="4">
    <source>
        <dbReference type="ARBA" id="ARBA00022692"/>
    </source>
</evidence>
<dbReference type="InterPro" id="IPR050363">
    <property type="entry name" value="MIP/Aquaporin"/>
</dbReference>
<reference evidence="9 10" key="1">
    <citation type="submission" date="2012-04" db="EMBL/GenBank/DDBJ databases">
        <title>The Genome Sequence of Saprolegnia declina VS20.</title>
        <authorList>
            <consortium name="The Broad Institute Genome Sequencing Platform"/>
            <person name="Russ C."/>
            <person name="Nusbaum C."/>
            <person name="Tyler B."/>
            <person name="van West P."/>
            <person name="Dieguez-Uribeondo J."/>
            <person name="de Bruijn I."/>
            <person name="Tripathy S."/>
            <person name="Jiang R."/>
            <person name="Young S.K."/>
            <person name="Zeng Q."/>
            <person name="Gargeya S."/>
            <person name="Fitzgerald M."/>
            <person name="Haas B."/>
            <person name="Abouelleil A."/>
            <person name="Alvarado L."/>
            <person name="Arachchi H.M."/>
            <person name="Berlin A."/>
            <person name="Chapman S.B."/>
            <person name="Goldberg J."/>
            <person name="Griggs A."/>
            <person name="Gujja S."/>
            <person name="Hansen M."/>
            <person name="Howarth C."/>
            <person name="Imamovic A."/>
            <person name="Larimer J."/>
            <person name="McCowen C."/>
            <person name="Montmayeur A."/>
            <person name="Murphy C."/>
            <person name="Neiman D."/>
            <person name="Pearson M."/>
            <person name="Priest M."/>
            <person name="Roberts A."/>
            <person name="Saif S."/>
            <person name="Shea T."/>
            <person name="Sisk P."/>
            <person name="Sykes S."/>
            <person name="Wortman J."/>
            <person name="Nusbaum C."/>
            <person name="Birren B."/>
        </authorList>
    </citation>
    <scope>NUCLEOTIDE SEQUENCE [LARGE SCALE GENOMIC DNA]</scope>
    <source>
        <strain evidence="9 10">VS20</strain>
    </source>
</reference>
<comment type="similarity">
    <text evidence="2 7">Belongs to the MIP/aquaporin (TC 1.A.8) family.</text>
</comment>
<dbReference type="Gene3D" id="1.20.1080.10">
    <property type="entry name" value="Glycerol uptake facilitator protein"/>
    <property type="match status" value="1"/>
</dbReference>
<keyword evidence="6 8" id="KW-0472">Membrane</keyword>
<evidence type="ECO:0008006" key="11">
    <source>
        <dbReference type="Google" id="ProtNLM"/>
    </source>
</evidence>
<dbReference type="AlphaFoldDB" id="T0RVC0"/>
<evidence type="ECO:0000256" key="3">
    <source>
        <dbReference type="ARBA" id="ARBA00022448"/>
    </source>
</evidence>
<protein>
    <recommendedName>
        <fullName evidence="11">Aquaporin</fullName>
    </recommendedName>
</protein>
<dbReference type="OMA" id="YLIFIDW"/>
<feature type="transmembrane region" description="Helical" evidence="8">
    <location>
        <begin position="249"/>
        <end position="271"/>
    </location>
</feature>
<organism evidence="9 10">
    <name type="scientific">Saprolegnia diclina (strain VS20)</name>
    <dbReference type="NCBI Taxonomy" id="1156394"/>
    <lineage>
        <taxon>Eukaryota</taxon>
        <taxon>Sar</taxon>
        <taxon>Stramenopiles</taxon>
        <taxon>Oomycota</taxon>
        <taxon>Saprolegniomycetes</taxon>
        <taxon>Saprolegniales</taxon>
        <taxon>Saprolegniaceae</taxon>
        <taxon>Saprolegnia</taxon>
    </lineage>
</organism>
<feature type="transmembrane region" description="Helical" evidence="8">
    <location>
        <begin position="112"/>
        <end position="134"/>
    </location>
</feature>
<dbReference type="EMBL" id="JH767155">
    <property type="protein sequence ID" value="EQC34372.1"/>
    <property type="molecule type" value="Genomic_DNA"/>
</dbReference>
<feature type="transmembrane region" description="Helical" evidence="8">
    <location>
        <begin position="197"/>
        <end position="221"/>
    </location>
</feature>
<dbReference type="GO" id="GO:0015254">
    <property type="term" value="F:glycerol channel activity"/>
    <property type="evidence" value="ECO:0007669"/>
    <property type="project" value="TreeGrafter"/>
</dbReference>
<feature type="transmembrane region" description="Helical" evidence="8">
    <location>
        <begin position="65"/>
        <end position="83"/>
    </location>
</feature>
<dbReference type="STRING" id="1156394.T0RVC0"/>
<feature type="transmembrane region" description="Helical" evidence="8">
    <location>
        <begin position="164"/>
        <end position="185"/>
    </location>
</feature>
<evidence type="ECO:0000256" key="1">
    <source>
        <dbReference type="ARBA" id="ARBA00004141"/>
    </source>
</evidence>
<evidence type="ECO:0000256" key="8">
    <source>
        <dbReference type="SAM" id="Phobius"/>
    </source>
</evidence>
<evidence type="ECO:0000256" key="7">
    <source>
        <dbReference type="RuleBase" id="RU000477"/>
    </source>
</evidence>
<evidence type="ECO:0000256" key="6">
    <source>
        <dbReference type="ARBA" id="ARBA00023136"/>
    </source>
</evidence>
<feature type="transmembrane region" description="Helical" evidence="8">
    <location>
        <begin position="34"/>
        <end position="53"/>
    </location>
</feature>
<dbReference type="SUPFAM" id="SSF81338">
    <property type="entry name" value="Aquaporin-like"/>
    <property type="match status" value="1"/>
</dbReference>
<keyword evidence="10" id="KW-1185">Reference proteome</keyword>
<comment type="subcellular location">
    <subcellularLocation>
        <location evidence="1">Membrane</location>
        <topology evidence="1">Multi-pass membrane protein</topology>
    </subcellularLocation>
</comment>
<evidence type="ECO:0000313" key="9">
    <source>
        <dbReference type="EMBL" id="EQC34372.1"/>
    </source>
</evidence>